<dbReference type="Pfam" id="PF12911">
    <property type="entry name" value="OppC_N"/>
    <property type="match status" value="1"/>
</dbReference>
<dbReference type="InterPro" id="IPR050366">
    <property type="entry name" value="BP-dependent_transpt_permease"/>
</dbReference>
<feature type="domain" description="ABC transmembrane type-1" evidence="11">
    <location>
        <begin position="103"/>
        <end position="292"/>
    </location>
</feature>
<sequence length="305" mass="33355">MSEMSSEKLVIIGCNNLNSEKINRPSMSYWQDARRRLKQNKVAMIALVLLIIIAIMTVIGPYIAKFDFAAIDAKARNVRPNAEHWFGTDSVGRDLFARIWVGGRVSIIIGIVGAIIDILIGLVYGGVAGYFGGVVDNIMMRIIEIIGCIPDMVVIILISLLLKPGLISLIIAITITGWIGTARMVRGQVLQIKELEYVAAAKALGAKPFRIIAKHVIPNIMSIVIVVLTMEIPGLIFTEAFLSFVGLGIQPPSTSWGALAADARTTFLFHPYQLLFPAILISLTMLCFNLLGDGLRDALDPKLRQ</sequence>
<dbReference type="SUPFAM" id="SSF161098">
    <property type="entry name" value="MetI-like"/>
    <property type="match status" value="1"/>
</dbReference>
<evidence type="ECO:0000256" key="7">
    <source>
        <dbReference type="ARBA" id="ARBA00022989"/>
    </source>
</evidence>
<feature type="transmembrane region" description="Helical" evidence="10">
    <location>
        <begin position="166"/>
        <end position="185"/>
    </location>
</feature>
<dbReference type="PROSITE" id="PS50928">
    <property type="entry name" value="ABC_TM1"/>
    <property type="match status" value="1"/>
</dbReference>
<keyword evidence="4 10" id="KW-0812">Transmembrane</keyword>
<evidence type="ECO:0000256" key="2">
    <source>
        <dbReference type="ARBA" id="ARBA00022448"/>
    </source>
</evidence>
<reference evidence="12 13" key="1">
    <citation type="submission" date="2021-03" db="EMBL/GenBank/DDBJ databases">
        <title>Genomic Encyclopedia of Type Strains, Phase IV (KMG-IV): sequencing the most valuable type-strain genomes for metagenomic binning, comparative biology and taxonomic classification.</title>
        <authorList>
            <person name="Goeker M."/>
        </authorList>
    </citation>
    <scope>NUCLEOTIDE SEQUENCE [LARGE SCALE GENOMIC DNA]</scope>
    <source>
        <strain evidence="12 13">DSM 28650</strain>
    </source>
</reference>
<evidence type="ECO:0000256" key="1">
    <source>
        <dbReference type="ARBA" id="ARBA00004651"/>
    </source>
</evidence>
<evidence type="ECO:0000256" key="6">
    <source>
        <dbReference type="ARBA" id="ARBA00022927"/>
    </source>
</evidence>
<keyword evidence="5" id="KW-0571">Peptide transport</keyword>
<feature type="transmembrane region" description="Helical" evidence="10">
    <location>
        <begin position="42"/>
        <end position="64"/>
    </location>
</feature>
<dbReference type="PANTHER" id="PTHR43386">
    <property type="entry name" value="OLIGOPEPTIDE TRANSPORT SYSTEM PERMEASE PROTEIN APPC"/>
    <property type="match status" value="1"/>
</dbReference>
<dbReference type="PANTHER" id="PTHR43386:SF24">
    <property type="entry name" value="OLIGOPEPTIDE TRANSPORT SYSTEM PERMEASE PROTEIN AMID"/>
    <property type="match status" value="1"/>
</dbReference>
<keyword evidence="7 10" id="KW-1133">Transmembrane helix</keyword>
<evidence type="ECO:0000313" key="13">
    <source>
        <dbReference type="Proteomes" id="UP001519308"/>
    </source>
</evidence>
<keyword evidence="2 10" id="KW-0813">Transport</keyword>
<keyword evidence="3" id="KW-1003">Cell membrane</keyword>
<dbReference type="Gene3D" id="1.10.3720.10">
    <property type="entry name" value="MetI-like"/>
    <property type="match status" value="1"/>
</dbReference>
<evidence type="ECO:0000256" key="8">
    <source>
        <dbReference type="ARBA" id="ARBA00023136"/>
    </source>
</evidence>
<evidence type="ECO:0000256" key="9">
    <source>
        <dbReference type="ARBA" id="ARBA00024202"/>
    </source>
</evidence>
<comment type="subcellular location">
    <subcellularLocation>
        <location evidence="1 10">Cell membrane</location>
        <topology evidence="1 10">Multi-pass membrane protein</topology>
    </subcellularLocation>
</comment>
<dbReference type="RefSeq" id="WP_021284236.1">
    <property type="nucleotide sequence ID" value="NZ_JAGGLL010000022.1"/>
</dbReference>
<evidence type="ECO:0000313" key="12">
    <source>
        <dbReference type="EMBL" id="MBP2023034.1"/>
    </source>
</evidence>
<protein>
    <submittedName>
        <fullName evidence="12">Oligopeptide transport system permease protein</fullName>
    </submittedName>
</protein>
<gene>
    <name evidence="12" type="ORF">J2Z44_002859</name>
</gene>
<evidence type="ECO:0000256" key="10">
    <source>
        <dbReference type="RuleBase" id="RU363032"/>
    </source>
</evidence>
<name>A0ABS4K5I3_9CLOT</name>
<proteinExistence type="inferred from homology"/>
<evidence type="ECO:0000256" key="5">
    <source>
        <dbReference type="ARBA" id="ARBA00022856"/>
    </source>
</evidence>
<comment type="caution">
    <text evidence="12">The sequence shown here is derived from an EMBL/GenBank/DDBJ whole genome shotgun (WGS) entry which is preliminary data.</text>
</comment>
<feature type="transmembrane region" description="Helical" evidence="10">
    <location>
        <begin position="216"/>
        <end position="237"/>
    </location>
</feature>
<evidence type="ECO:0000256" key="3">
    <source>
        <dbReference type="ARBA" id="ARBA00022475"/>
    </source>
</evidence>
<dbReference type="Pfam" id="PF00528">
    <property type="entry name" value="BPD_transp_1"/>
    <property type="match status" value="1"/>
</dbReference>
<feature type="transmembrane region" description="Helical" evidence="10">
    <location>
        <begin position="105"/>
        <end position="130"/>
    </location>
</feature>
<keyword evidence="8 10" id="KW-0472">Membrane</keyword>
<dbReference type="CDD" id="cd06261">
    <property type="entry name" value="TM_PBP2"/>
    <property type="match status" value="1"/>
</dbReference>
<feature type="transmembrane region" description="Helical" evidence="10">
    <location>
        <begin position="274"/>
        <end position="292"/>
    </location>
</feature>
<keyword evidence="6" id="KW-0653">Protein transport</keyword>
<dbReference type="EMBL" id="JAGGLL010000022">
    <property type="protein sequence ID" value="MBP2023034.1"/>
    <property type="molecule type" value="Genomic_DNA"/>
</dbReference>
<dbReference type="InterPro" id="IPR035906">
    <property type="entry name" value="MetI-like_sf"/>
</dbReference>
<dbReference type="InterPro" id="IPR000515">
    <property type="entry name" value="MetI-like"/>
</dbReference>
<comment type="similarity">
    <text evidence="9">Belongs to the binding-protein-dependent transport system permease family. OppBC subfamily.</text>
</comment>
<feature type="transmembrane region" description="Helical" evidence="10">
    <location>
        <begin position="142"/>
        <end position="160"/>
    </location>
</feature>
<organism evidence="12 13">
    <name type="scientific">Clostridium punense</name>
    <dbReference type="NCBI Taxonomy" id="1054297"/>
    <lineage>
        <taxon>Bacteria</taxon>
        <taxon>Bacillati</taxon>
        <taxon>Bacillota</taxon>
        <taxon>Clostridia</taxon>
        <taxon>Eubacteriales</taxon>
        <taxon>Clostridiaceae</taxon>
        <taxon>Clostridium</taxon>
    </lineage>
</organism>
<evidence type="ECO:0000259" key="11">
    <source>
        <dbReference type="PROSITE" id="PS50928"/>
    </source>
</evidence>
<evidence type="ECO:0000256" key="4">
    <source>
        <dbReference type="ARBA" id="ARBA00022692"/>
    </source>
</evidence>
<dbReference type="Proteomes" id="UP001519308">
    <property type="component" value="Unassembled WGS sequence"/>
</dbReference>
<accession>A0ABS4K5I3</accession>
<dbReference type="InterPro" id="IPR025966">
    <property type="entry name" value="OppC_N"/>
</dbReference>
<keyword evidence="13" id="KW-1185">Reference proteome</keyword>